<dbReference type="STRING" id="907931.GCA_000165675_00414"/>
<evidence type="ECO:0000313" key="4">
    <source>
        <dbReference type="Proteomes" id="UP000295681"/>
    </source>
</evidence>
<dbReference type="RefSeq" id="WP_010008363.1">
    <property type="nucleotide sequence ID" value="NZ_JAGYGP010000001.1"/>
</dbReference>
<evidence type="ECO:0000256" key="2">
    <source>
        <dbReference type="SAM" id="Phobius"/>
    </source>
</evidence>
<organism evidence="3 4">
    <name type="scientific">Leuconostoc fallax</name>
    <dbReference type="NCBI Taxonomy" id="1251"/>
    <lineage>
        <taxon>Bacteria</taxon>
        <taxon>Bacillati</taxon>
        <taxon>Bacillota</taxon>
        <taxon>Bacilli</taxon>
        <taxon>Lactobacillales</taxon>
        <taxon>Lactobacillaceae</taxon>
        <taxon>Leuconostoc</taxon>
    </lineage>
</organism>
<evidence type="ECO:0000313" key="3">
    <source>
        <dbReference type="EMBL" id="TDG68308.1"/>
    </source>
</evidence>
<feature type="compositionally biased region" description="Low complexity" evidence="1">
    <location>
        <begin position="73"/>
        <end position="105"/>
    </location>
</feature>
<keyword evidence="2" id="KW-1133">Transmembrane helix</keyword>
<protein>
    <submittedName>
        <fullName evidence="3">Uncharacterized protein</fullName>
    </submittedName>
</protein>
<feature type="region of interest" description="Disordered" evidence="1">
    <location>
        <begin position="63"/>
        <end position="113"/>
    </location>
</feature>
<name>A0A4V6PJH7_9LACO</name>
<sequence>MTKDNQLQRSRRRKKSHPVRNTFFALVAMLIIGLAGFSYYMFTHSSSPSTPIAAKNSNSKVINETIDSSGNGSTSDQDTESSSSSSESSQSSSSSSSSQSSSSSSKTTGDSQALVGKSISEAIEWAKANGRYYSWRIESNDSNAKVVSVNDNGSSISFVAK</sequence>
<dbReference type="AlphaFoldDB" id="A0A4V6PJH7"/>
<proteinExistence type="predicted"/>
<comment type="caution">
    <text evidence="3">The sequence shown here is derived from an EMBL/GenBank/DDBJ whole genome shotgun (WGS) entry which is preliminary data.</text>
</comment>
<gene>
    <name evidence="3" type="ORF">C5L23_000614</name>
</gene>
<keyword evidence="2" id="KW-0812">Transmembrane</keyword>
<evidence type="ECO:0000256" key="1">
    <source>
        <dbReference type="SAM" id="MobiDB-lite"/>
    </source>
</evidence>
<feature type="compositionally biased region" description="Polar residues" evidence="1">
    <location>
        <begin position="63"/>
        <end position="72"/>
    </location>
</feature>
<reference evidence="3 4" key="1">
    <citation type="journal article" date="2019" name="Appl. Microbiol. Biotechnol.">
        <title>Uncovering carbohydrate metabolism through a genotype-phenotype association study of 56 lactic acid bacteria genomes.</title>
        <authorList>
            <person name="Buron-Moles G."/>
            <person name="Chailyan A."/>
            <person name="Dolejs I."/>
            <person name="Forster J."/>
            <person name="Miks M.H."/>
        </authorList>
    </citation>
    <scope>NUCLEOTIDE SEQUENCE [LARGE SCALE GENOMIC DNA]</scope>
    <source>
        <strain evidence="3 4">ATCC 700006</strain>
    </source>
</reference>
<dbReference type="Proteomes" id="UP000295681">
    <property type="component" value="Unassembled WGS sequence"/>
</dbReference>
<dbReference type="EMBL" id="PUFI01000014">
    <property type="protein sequence ID" value="TDG68308.1"/>
    <property type="molecule type" value="Genomic_DNA"/>
</dbReference>
<keyword evidence="4" id="KW-1185">Reference proteome</keyword>
<keyword evidence="2" id="KW-0472">Membrane</keyword>
<feature type="transmembrane region" description="Helical" evidence="2">
    <location>
        <begin position="21"/>
        <end position="42"/>
    </location>
</feature>
<accession>A0A4V6PJH7</accession>